<feature type="coiled-coil region" evidence="7">
    <location>
        <begin position="681"/>
        <end position="827"/>
    </location>
</feature>
<keyword evidence="2 7" id="KW-0963">Cytoplasm</keyword>
<dbReference type="CDD" id="cd03278">
    <property type="entry name" value="ABC_SMC_barmotin"/>
    <property type="match status" value="1"/>
</dbReference>
<dbReference type="HAMAP" id="MF_01894">
    <property type="entry name" value="Smc_prok"/>
    <property type="match status" value="1"/>
</dbReference>
<feature type="coiled-coil region" evidence="7">
    <location>
        <begin position="386"/>
        <end position="448"/>
    </location>
</feature>
<dbReference type="GO" id="GO:0005737">
    <property type="term" value="C:cytoplasm"/>
    <property type="evidence" value="ECO:0007669"/>
    <property type="project" value="UniProtKB-SubCell"/>
</dbReference>
<dbReference type="GO" id="GO:0005524">
    <property type="term" value="F:ATP binding"/>
    <property type="evidence" value="ECO:0007669"/>
    <property type="project" value="UniProtKB-UniRule"/>
</dbReference>
<comment type="similarity">
    <text evidence="7">Belongs to the SMC family.</text>
</comment>
<gene>
    <name evidence="7 9" type="primary">smc</name>
    <name evidence="9" type="ORF">EF384_08330</name>
</gene>
<dbReference type="FunFam" id="3.40.50.300:FF:000901">
    <property type="entry name" value="Chromosome partition protein Smc"/>
    <property type="match status" value="1"/>
</dbReference>
<evidence type="ECO:0000313" key="10">
    <source>
        <dbReference type="Proteomes" id="UP000273977"/>
    </source>
</evidence>
<keyword evidence="4 7" id="KW-0067">ATP-binding</keyword>
<keyword evidence="6 7" id="KW-0238">DNA-binding</keyword>
<keyword evidence="5 7" id="KW-0175">Coiled coil</keyword>
<proteinExistence type="inferred from homology"/>
<dbReference type="PIRSF" id="PIRSF005719">
    <property type="entry name" value="SMC"/>
    <property type="match status" value="1"/>
</dbReference>
<dbReference type="InterPro" id="IPR011890">
    <property type="entry name" value="SMC_prok"/>
</dbReference>
<organism evidence="9 10">
    <name type="scientific">Aerococcus agrisoli</name>
    <dbReference type="NCBI Taxonomy" id="2487350"/>
    <lineage>
        <taxon>Bacteria</taxon>
        <taxon>Bacillati</taxon>
        <taxon>Bacillota</taxon>
        <taxon>Bacilli</taxon>
        <taxon>Lactobacillales</taxon>
        <taxon>Aerococcaceae</taxon>
        <taxon>Aerococcus</taxon>
    </lineage>
</organism>
<dbReference type="AlphaFoldDB" id="A0A3N4GDM5"/>
<evidence type="ECO:0000256" key="7">
    <source>
        <dbReference type="HAMAP-Rule" id="MF_01894"/>
    </source>
</evidence>
<evidence type="ECO:0000256" key="6">
    <source>
        <dbReference type="ARBA" id="ARBA00023125"/>
    </source>
</evidence>
<feature type="coiled-coil region" evidence="7">
    <location>
        <begin position="884"/>
        <end position="925"/>
    </location>
</feature>
<comment type="subcellular location">
    <subcellularLocation>
        <location evidence="1 7">Cytoplasm</location>
    </subcellularLocation>
</comment>
<dbReference type="SMART" id="SM00968">
    <property type="entry name" value="SMC_hinge"/>
    <property type="match status" value="1"/>
</dbReference>
<dbReference type="RefSeq" id="WP_123781064.1">
    <property type="nucleotide sequence ID" value="NZ_RKMG01000032.1"/>
</dbReference>
<feature type="domain" description="SMC hinge" evidence="8">
    <location>
        <begin position="519"/>
        <end position="638"/>
    </location>
</feature>
<evidence type="ECO:0000256" key="5">
    <source>
        <dbReference type="ARBA" id="ARBA00023054"/>
    </source>
</evidence>
<keyword evidence="10" id="KW-1185">Reference proteome</keyword>
<dbReference type="InterPro" id="IPR010935">
    <property type="entry name" value="SMC_hinge"/>
</dbReference>
<dbReference type="SUPFAM" id="SSF52540">
    <property type="entry name" value="P-loop containing nucleoside triphosphate hydrolases"/>
    <property type="match status" value="1"/>
</dbReference>
<comment type="subunit">
    <text evidence="7">Homodimer.</text>
</comment>
<dbReference type="InterPro" id="IPR036277">
    <property type="entry name" value="SMC_hinge_sf"/>
</dbReference>
<comment type="domain">
    <text evidence="7">Contains large globular domains required for ATP hydrolysis at each terminus and a third globular domain forming a flexible hinge near the middle of the molecule. These domains are separated by coiled-coil structures.</text>
</comment>
<dbReference type="OrthoDB" id="9808768at2"/>
<dbReference type="GO" id="GO:0030261">
    <property type="term" value="P:chromosome condensation"/>
    <property type="evidence" value="ECO:0007669"/>
    <property type="project" value="InterPro"/>
</dbReference>
<evidence type="ECO:0000256" key="2">
    <source>
        <dbReference type="ARBA" id="ARBA00022490"/>
    </source>
</evidence>
<dbReference type="InterPro" id="IPR003395">
    <property type="entry name" value="RecF/RecN/SMC_N"/>
</dbReference>
<accession>A0A3N4GDM5</accession>
<evidence type="ECO:0000256" key="4">
    <source>
        <dbReference type="ARBA" id="ARBA00022840"/>
    </source>
</evidence>
<evidence type="ECO:0000313" key="9">
    <source>
        <dbReference type="EMBL" id="RPA57121.1"/>
    </source>
</evidence>
<dbReference type="NCBIfam" id="TIGR02168">
    <property type="entry name" value="SMC_prok_B"/>
    <property type="match status" value="1"/>
</dbReference>
<dbReference type="InterPro" id="IPR027417">
    <property type="entry name" value="P-loop_NTPase"/>
</dbReference>
<comment type="function">
    <text evidence="7">Required for chromosome condensation and partitioning.</text>
</comment>
<dbReference type="GO" id="GO:0006260">
    <property type="term" value="P:DNA replication"/>
    <property type="evidence" value="ECO:0007669"/>
    <property type="project" value="UniProtKB-UniRule"/>
</dbReference>
<name>A0A3N4GDM5_9LACT</name>
<comment type="caution">
    <text evidence="9">The sequence shown here is derived from an EMBL/GenBank/DDBJ whole genome shotgun (WGS) entry which is preliminary data.</text>
</comment>
<feature type="binding site" evidence="7">
    <location>
        <begin position="32"/>
        <end position="39"/>
    </location>
    <ligand>
        <name>ATP</name>
        <dbReference type="ChEBI" id="CHEBI:30616"/>
    </ligand>
</feature>
<dbReference type="PANTHER" id="PTHR43977">
    <property type="entry name" value="STRUCTURAL MAINTENANCE OF CHROMOSOMES PROTEIN 3"/>
    <property type="match status" value="1"/>
</dbReference>
<evidence type="ECO:0000259" key="8">
    <source>
        <dbReference type="SMART" id="SM00968"/>
    </source>
</evidence>
<dbReference type="Gene3D" id="1.10.287.1490">
    <property type="match status" value="1"/>
</dbReference>
<reference evidence="9 10" key="1">
    <citation type="submission" date="2018-11" db="EMBL/GenBank/DDBJ databases">
        <title>Aerococcus sp. SJQ22, whole genome shotgun sequence.</title>
        <authorList>
            <person name="Sun L."/>
            <person name="Gao X."/>
            <person name="Chen W."/>
            <person name="Huang K."/>
        </authorList>
    </citation>
    <scope>NUCLEOTIDE SEQUENCE [LARGE SCALE GENOMIC DNA]</scope>
    <source>
        <strain evidence="9 10">SJQ22</strain>
    </source>
</reference>
<dbReference type="FunFam" id="3.40.50.300:FF:000984">
    <property type="entry name" value="Chromosome partition protein Smc"/>
    <property type="match status" value="1"/>
</dbReference>
<dbReference type="GO" id="GO:0007059">
    <property type="term" value="P:chromosome segregation"/>
    <property type="evidence" value="ECO:0007669"/>
    <property type="project" value="UniProtKB-UniRule"/>
</dbReference>
<dbReference type="GO" id="GO:0016887">
    <property type="term" value="F:ATP hydrolysis activity"/>
    <property type="evidence" value="ECO:0007669"/>
    <property type="project" value="InterPro"/>
</dbReference>
<dbReference type="GO" id="GO:0005694">
    <property type="term" value="C:chromosome"/>
    <property type="evidence" value="ECO:0007669"/>
    <property type="project" value="InterPro"/>
</dbReference>
<dbReference type="Pfam" id="PF06470">
    <property type="entry name" value="SMC_hinge"/>
    <property type="match status" value="1"/>
</dbReference>
<dbReference type="Gene3D" id="1.20.1060.20">
    <property type="match status" value="1"/>
</dbReference>
<sequence>MYLKTVEIVGFKSFADKTTIEFDNGFTAIVGPNGSGKSNITEAIKWVLGEQSAKSLRGAKMSDIIFAGAIDRRKAQYAQVTLTFDNKDRALDFDADELSLTRRYTAAGDSEYMINRRPCRLRDITELMMDTGIGRDSFSIISQGKVEQIFTQKAEDRRGIFEEAAGVMKYKSRKHEAERKLNHTEENLHRIYDILSEIADRIEPLEEQKNKAIHYKESKAELSEIEIALTAVQIETLNEQWQVAKNDLASYAKDIAGRRQTLTETQEALTRWRAEANDMDDQVNLLQEQYVDLVKKAEQVQAKIQVHHQEILFKESNHANQASTLDDLKASVKALQQEIIQLTAKQTDMRKDMAVKTTDRDDLLTAYKDLAQDAAPDKIQARRTAYIEALQAQSALQNEMAQLEKDMANEAANAEKDQADRTLMTEKLADYRAQLTQLAADKEALATKIEGLLASYKEQQAAVKASQDAAYQANQMMNQANQALMQASARKDSLEDLERDRAGFYQGVKVALDLGKKIPGVHGAVAQLLRVPDAYTGAVETALAGAMQNIVTEDGLVASQLIGELKRQRAGRATFLPLNVIKGRSVAAGDLAKVQGMPGFIGVMSDLVAFDDHYRQIMQNLMGHVIVADNLDHARAISKTLYSRYRIVTLESDVINAGGSMTGGATKHQNNNGLLSRKTDIDRLNKEIANLTKTVEDYQAKMTAHRTKAEALEADLATIKTQGDEARFTERTLVTEMDRLNEQITDLENSLAAGQGAEALLAKVKASHEKELAKLQTDLDQIDGQVLQLKTTIDDMSLSANEKAAKRDQLQSDLQVAETALAVLQSQFDQVSQDLTRRQADLAAKQDQVAKFEADLKLMAEAILSNSETSNSLEADYQAAVKAQKDCEAQLTNLKKGRNNAQNKADGLDKEVKEMNSHLQSLLEKQAKVEATISRYEVSIDNHLTHLREEYGLTFERARAQSELTMSMETASLKVRELKKEIEHIGPVNLAAIEEFEEVNERFVFMQKQRDDVLAAKEKLYQSIEEMDAEVSERFEQAFIAIRDSFEEIFPKLFGGGRASLTLTDPTDLLASGIEIEAQPPGKRLQHLSLLSGGEKALTAIALLFAILDVKTVPFSILDEVEAALDEANVARYGRFLREFADKTQFIVITHRKGTMEAANILYGVTMQESGVSKLAAVRLEDFDEKALEKA</sequence>
<keyword evidence="3 7" id="KW-0547">Nucleotide-binding</keyword>
<evidence type="ECO:0000256" key="1">
    <source>
        <dbReference type="ARBA" id="ARBA00004496"/>
    </source>
</evidence>
<dbReference type="GO" id="GO:0007062">
    <property type="term" value="P:sister chromatid cohesion"/>
    <property type="evidence" value="ECO:0007669"/>
    <property type="project" value="InterPro"/>
</dbReference>
<dbReference type="Gene3D" id="3.40.50.300">
    <property type="entry name" value="P-loop containing nucleotide triphosphate hydrolases"/>
    <property type="match status" value="2"/>
</dbReference>
<dbReference type="EMBL" id="RKMG01000032">
    <property type="protein sequence ID" value="RPA57121.1"/>
    <property type="molecule type" value="Genomic_DNA"/>
</dbReference>
<feature type="coiled-coil region" evidence="7">
    <location>
        <begin position="262"/>
        <end position="352"/>
    </location>
</feature>
<protein>
    <recommendedName>
        <fullName evidence="7">Chromosome partition protein Smc</fullName>
    </recommendedName>
</protein>
<dbReference type="GO" id="GO:0003677">
    <property type="term" value="F:DNA binding"/>
    <property type="evidence" value="ECO:0007669"/>
    <property type="project" value="UniProtKB-UniRule"/>
</dbReference>
<dbReference type="Pfam" id="PF02463">
    <property type="entry name" value="SMC_N"/>
    <property type="match status" value="1"/>
</dbReference>
<evidence type="ECO:0000256" key="3">
    <source>
        <dbReference type="ARBA" id="ARBA00022741"/>
    </source>
</evidence>
<dbReference type="Gene3D" id="3.30.70.1620">
    <property type="match status" value="1"/>
</dbReference>
<dbReference type="InterPro" id="IPR024704">
    <property type="entry name" value="SMC"/>
</dbReference>
<dbReference type="SUPFAM" id="SSF75553">
    <property type="entry name" value="Smc hinge domain"/>
    <property type="match status" value="1"/>
</dbReference>
<dbReference type="Proteomes" id="UP000273977">
    <property type="component" value="Unassembled WGS sequence"/>
</dbReference>